<keyword evidence="4 10" id="KW-0133">Cell shape</keyword>
<dbReference type="GO" id="GO:0009252">
    <property type="term" value="P:peptidoglycan biosynthetic process"/>
    <property type="evidence" value="ECO:0007669"/>
    <property type="project" value="UniProtKB-UniRule"/>
</dbReference>
<keyword evidence="6 10" id="KW-1133">Transmembrane helix</keyword>
<evidence type="ECO:0000256" key="7">
    <source>
        <dbReference type="ARBA" id="ARBA00023136"/>
    </source>
</evidence>
<evidence type="ECO:0000256" key="10">
    <source>
        <dbReference type="HAMAP-Rule" id="MF_02078"/>
    </source>
</evidence>
<feature type="transmembrane region" description="Helical" evidence="10">
    <location>
        <begin position="505"/>
        <end position="525"/>
    </location>
</feature>
<evidence type="ECO:0000256" key="3">
    <source>
        <dbReference type="ARBA" id="ARBA00022692"/>
    </source>
</evidence>
<dbReference type="STRING" id="744872.Spica_2511"/>
<keyword evidence="10 11" id="KW-0813">Transport</keyword>
<comment type="function">
    <text evidence="8 10 11">Involved in peptidoglycan biosynthesis. Transports lipid-linked peptidoglycan precursors from the inner to the outer leaflet of the cytoplasmic membrane.</text>
</comment>
<dbReference type="eggNOG" id="COG0728">
    <property type="taxonomic scope" value="Bacteria"/>
</dbReference>
<evidence type="ECO:0000256" key="8">
    <source>
        <dbReference type="ARBA" id="ARBA00060041"/>
    </source>
</evidence>
<dbReference type="Pfam" id="PF03023">
    <property type="entry name" value="MurJ"/>
    <property type="match status" value="1"/>
</dbReference>
<gene>
    <name evidence="10" type="primary">murJ</name>
    <name evidence="13" type="ordered locus">Spica_2511</name>
</gene>
<keyword evidence="14" id="KW-1185">Reference proteome</keyword>
<evidence type="ECO:0000256" key="12">
    <source>
        <dbReference type="SAM" id="MobiDB-lite"/>
    </source>
</evidence>
<protein>
    <recommendedName>
        <fullName evidence="10">Probable lipid II flippase MurJ</fullName>
    </recommendedName>
</protein>
<feature type="transmembrane region" description="Helical" evidence="10">
    <location>
        <begin position="295"/>
        <end position="316"/>
    </location>
</feature>
<dbReference type="UniPathway" id="UPA00219"/>
<feature type="transmembrane region" description="Helical" evidence="10">
    <location>
        <begin position="78"/>
        <end position="96"/>
    </location>
</feature>
<keyword evidence="7 10" id="KW-0472">Membrane</keyword>
<evidence type="ECO:0000256" key="6">
    <source>
        <dbReference type="ARBA" id="ARBA00022989"/>
    </source>
</evidence>
<keyword evidence="3 10" id="KW-0812">Transmembrane</keyword>
<evidence type="ECO:0000313" key="14">
    <source>
        <dbReference type="Proteomes" id="UP000000503"/>
    </source>
</evidence>
<keyword evidence="10" id="KW-0997">Cell inner membrane</keyword>
<name>F8F4G9_GRAC1</name>
<keyword evidence="2 10" id="KW-1003">Cell membrane</keyword>
<dbReference type="Proteomes" id="UP000000503">
    <property type="component" value="Chromosome"/>
</dbReference>
<feature type="region of interest" description="Disordered" evidence="12">
    <location>
        <begin position="1"/>
        <end position="24"/>
    </location>
</feature>
<dbReference type="GO" id="GO:0005886">
    <property type="term" value="C:plasma membrane"/>
    <property type="evidence" value="ECO:0007669"/>
    <property type="project" value="UniProtKB-SubCell"/>
</dbReference>
<keyword evidence="5 10" id="KW-0573">Peptidoglycan synthesis</keyword>
<feature type="transmembrane region" description="Helical" evidence="10">
    <location>
        <begin position="146"/>
        <end position="168"/>
    </location>
</feature>
<comment type="pathway">
    <text evidence="10">Cell wall biogenesis; peptidoglycan biosynthesis.</text>
</comment>
<dbReference type="NCBIfam" id="TIGR01695">
    <property type="entry name" value="murJ_mviN"/>
    <property type="match status" value="1"/>
</dbReference>
<evidence type="ECO:0000313" key="13">
    <source>
        <dbReference type="EMBL" id="AEJ20616.1"/>
    </source>
</evidence>
<organism evidence="13 14">
    <name type="scientific">Gracilinema caldarium (strain ATCC 51460 / DSM 7334 / H1)</name>
    <name type="common">Treponema caldarium</name>
    <dbReference type="NCBI Taxonomy" id="744872"/>
    <lineage>
        <taxon>Bacteria</taxon>
        <taxon>Pseudomonadati</taxon>
        <taxon>Spirochaetota</taxon>
        <taxon>Spirochaetia</taxon>
        <taxon>Spirochaetales</taxon>
        <taxon>Breznakiellaceae</taxon>
        <taxon>Gracilinema</taxon>
    </lineage>
</organism>
<feature type="transmembrane region" description="Helical" evidence="10">
    <location>
        <begin position="462"/>
        <end position="485"/>
    </location>
</feature>
<dbReference type="GO" id="GO:0034204">
    <property type="term" value="P:lipid translocation"/>
    <property type="evidence" value="ECO:0007669"/>
    <property type="project" value="TreeGrafter"/>
</dbReference>
<comment type="subcellular location">
    <subcellularLocation>
        <location evidence="10">Cell inner membrane</location>
        <topology evidence="10">Multi-pass membrane protein</topology>
    </subcellularLocation>
    <subcellularLocation>
        <location evidence="1">Cell membrane</location>
        <topology evidence="1">Multi-pass membrane protein</topology>
    </subcellularLocation>
</comment>
<comment type="similarity">
    <text evidence="9 10 11">Belongs to the MurJ/MviN family.</text>
</comment>
<evidence type="ECO:0000256" key="1">
    <source>
        <dbReference type="ARBA" id="ARBA00004651"/>
    </source>
</evidence>
<proteinExistence type="inferred from homology"/>
<dbReference type="AlphaFoldDB" id="F8F4G9"/>
<sequence length="541" mass="58082">MADDNAPMPSPTPERAGQNGNSRGASLVKQGSILSLLTLGSRIAGLVREMVKAALLGTSPLSDAFSVAFMIPNLFRRLFAEGSIAVAFIPTFKGYLIEDNKEKTKDFLSSFITLLTFLVTLVVLLGIALTPLLVPIFSLKELNETILLTQIMFPFLALISFAAFLQGILNSHSIFAPSGFAPIVLNVVIILCSYGLSPLLGNPARAMAVGVLIGGTLQCLIQWPAVYRLGYRISFSSMKKAFTNPGTRTVLRLVGPTIVGMAAYQLNDLVSTALAGRAGPGVVSSLQYSLRLQELFLGIFAVSIGTVLLPDLAGYAKKGQWAEYNQRLITAMDIIALITIPVTIFSLQQGEVIIRLLFQANSFNEESVALTKNAFTYHIVGLFFIAINRILAPAFYAQSDSKSPTLAGILSFFVNMILAALLVGPMKGGGVALALTLASMVNTVFLLLFLRRNPQVAVGRAVASALGYTTKLAVFSGLAVLPLVWLSPRLLSIFQGRGRLIGYGMPLLINTLVFGVIGAALLVLSKDKQALYIAKSLKRRF</sequence>
<reference evidence="14" key="1">
    <citation type="journal article" date="2013" name="Stand. Genomic Sci.">
        <title>Genome sequence of the thermophilic fresh-water bacterium Spirochaeta caldaria type strain (H1(T)), reclassification of Spirochaeta caldaria, Spirochaeta stenostrepta, and Spirochaeta zuelzerae in the genus Treponema as Treponema caldaria comb. nov., Treponema stenostrepta comb. nov., and Treponema zuelzerae comb. nov., and emendation of the genus Treponema.</title>
        <authorList>
            <person name="Abt B."/>
            <person name="Goker M."/>
            <person name="Scheuner C."/>
            <person name="Han C."/>
            <person name="Lu M."/>
            <person name="Misra M."/>
            <person name="Lapidus A."/>
            <person name="Nolan M."/>
            <person name="Lucas S."/>
            <person name="Hammon N."/>
            <person name="Deshpande S."/>
            <person name="Cheng J.F."/>
            <person name="Tapia R."/>
            <person name="Goodwin L.A."/>
            <person name="Pitluck S."/>
            <person name="Liolios K."/>
            <person name="Pagani I."/>
            <person name="Ivanova N."/>
            <person name="Mavromatis K."/>
            <person name="Mikhailova N."/>
            <person name="Huntemann M."/>
            <person name="Pati A."/>
            <person name="Chen A."/>
            <person name="Palaniappan K."/>
            <person name="Land M."/>
            <person name="Hauser L."/>
            <person name="Jeffries C.D."/>
            <person name="Rohde M."/>
            <person name="Spring S."/>
            <person name="Gronow S."/>
            <person name="Detter J.C."/>
            <person name="Bristow J."/>
            <person name="Eisen J.A."/>
            <person name="Markowitz V."/>
            <person name="Hugenholtz P."/>
            <person name="Kyrpides N.C."/>
            <person name="Woyke T."/>
            <person name="Klenk H.P."/>
        </authorList>
    </citation>
    <scope>NUCLEOTIDE SEQUENCE</scope>
    <source>
        <strain evidence="14">ATCC 51460 / DSM 7334 / H1</strain>
    </source>
</reference>
<dbReference type="HOGENOM" id="CLU_006797_5_0_12"/>
<dbReference type="PIRSF" id="PIRSF002869">
    <property type="entry name" value="MviN"/>
    <property type="match status" value="1"/>
</dbReference>
<accession>F8F4G9</accession>
<dbReference type="CDD" id="cd13123">
    <property type="entry name" value="MATE_MurJ_like"/>
    <property type="match status" value="1"/>
</dbReference>
<evidence type="ECO:0000256" key="5">
    <source>
        <dbReference type="ARBA" id="ARBA00022984"/>
    </source>
</evidence>
<feature type="transmembrane region" description="Helical" evidence="10">
    <location>
        <begin position="404"/>
        <end position="424"/>
    </location>
</feature>
<dbReference type="GO" id="GO:0008360">
    <property type="term" value="P:regulation of cell shape"/>
    <property type="evidence" value="ECO:0007669"/>
    <property type="project" value="UniProtKB-UniRule"/>
</dbReference>
<evidence type="ECO:0000256" key="9">
    <source>
        <dbReference type="ARBA" id="ARBA00061532"/>
    </source>
</evidence>
<evidence type="ECO:0000256" key="11">
    <source>
        <dbReference type="PIRNR" id="PIRNR002869"/>
    </source>
</evidence>
<dbReference type="GO" id="GO:0071555">
    <property type="term" value="P:cell wall organization"/>
    <property type="evidence" value="ECO:0007669"/>
    <property type="project" value="UniProtKB-UniRule"/>
</dbReference>
<dbReference type="KEGG" id="scd:Spica_2511"/>
<feature type="transmembrane region" description="Helical" evidence="10">
    <location>
        <begin position="374"/>
        <end position="392"/>
    </location>
</feature>
<evidence type="ECO:0000256" key="2">
    <source>
        <dbReference type="ARBA" id="ARBA00022475"/>
    </source>
</evidence>
<feature type="transmembrane region" description="Helical" evidence="10">
    <location>
        <begin position="108"/>
        <end position="134"/>
    </location>
</feature>
<feature type="transmembrane region" description="Helical" evidence="10">
    <location>
        <begin position="180"/>
        <end position="200"/>
    </location>
</feature>
<dbReference type="GO" id="GO:0015648">
    <property type="term" value="F:lipid-linked peptidoglycan transporter activity"/>
    <property type="evidence" value="ECO:0007669"/>
    <property type="project" value="UniProtKB-UniRule"/>
</dbReference>
<dbReference type="EMBL" id="CP002868">
    <property type="protein sequence ID" value="AEJ20616.1"/>
    <property type="molecule type" value="Genomic_DNA"/>
</dbReference>
<evidence type="ECO:0000256" key="4">
    <source>
        <dbReference type="ARBA" id="ARBA00022960"/>
    </source>
</evidence>
<keyword evidence="10 11" id="KW-0961">Cell wall biogenesis/degradation</keyword>
<dbReference type="PRINTS" id="PR01806">
    <property type="entry name" value="VIRFACTRMVIN"/>
</dbReference>
<feature type="transmembrane region" description="Helical" evidence="10">
    <location>
        <begin position="328"/>
        <end position="347"/>
    </location>
</feature>
<dbReference type="HAMAP" id="MF_02078">
    <property type="entry name" value="MurJ_MviN"/>
    <property type="match status" value="1"/>
</dbReference>
<dbReference type="InterPro" id="IPR051050">
    <property type="entry name" value="Lipid_II_flippase_MurJ/MviN"/>
</dbReference>
<dbReference type="InterPro" id="IPR004268">
    <property type="entry name" value="MurJ"/>
</dbReference>
<feature type="transmembrane region" description="Helical" evidence="10">
    <location>
        <begin position="430"/>
        <end position="450"/>
    </location>
</feature>
<dbReference type="PANTHER" id="PTHR47019">
    <property type="entry name" value="LIPID II FLIPPASE MURJ"/>
    <property type="match status" value="1"/>
</dbReference>
<feature type="transmembrane region" description="Helical" evidence="10">
    <location>
        <begin position="206"/>
        <end position="229"/>
    </location>
</feature>
<dbReference type="PANTHER" id="PTHR47019:SF1">
    <property type="entry name" value="LIPID II FLIPPASE MURJ"/>
    <property type="match status" value="1"/>
</dbReference>
<feature type="transmembrane region" description="Helical" evidence="10">
    <location>
        <begin position="250"/>
        <end position="267"/>
    </location>
</feature>